<accession>A0A2G5UTL3</accession>
<gene>
    <name evidence="1" type="primary">Cnig_chr_III.g9808</name>
    <name evidence="1" type="ORF">B9Z55_009808</name>
</gene>
<name>A0A2G5UTL3_9PELO</name>
<sequence>MEMELIAQITNDELPADSAIMNDTIIVDTWNNTTTIEPAVLSARKEQLYESLIFMRIYMLFCTKLNNNRSN</sequence>
<dbReference type="EMBL" id="PDUG01000003">
    <property type="protein sequence ID" value="PIC42872.1"/>
    <property type="molecule type" value="Genomic_DNA"/>
</dbReference>
<reference evidence="2" key="1">
    <citation type="submission" date="2017-10" db="EMBL/GenBank/DDBJ databases">
        <title>Rapid genome shrinkage in a self-fertile nematode reveals novel sperm competition proteins.</title>
        <authorList>
            <person name="Yin D."/>
            <person name="Schwarz E.M."/>
            <person name="Thomas C.G."/>
            <person name="Felde R.L."/>
            <person name="Korf I.F."/>
            <person name="Cutter A.D."/>
            <person name="Schartner C.M."/>
            <person name="Ralston E.J."/>
            <person name="Meyer B.J."/>
            <person name="Haag E.S."/>
        </authorList>
    </citation>
    <scope>NUCLEOTIDE SEQUENCE [LARGE SCALE GENOMIC DNA]</scope>
    <source>
        <strain evidence="2">JU1422</strain>
    </source>
</reference>
<dbReference type="AlphaFoldDB" id="A0A2G5UTL3"/>
<keyword evidence="2" id="KW-1185">Reference proteome</keyword>
<evidence type="ECO:0000313" key="1">
    <source>
        <dbReference type="EMBL" id="PIC42872.1"/>
    </source>
</evidence>
<organism evidence="1 2">
    <name type="scientific">Caenorhabditis nigoni</name>
    <dbReference type="NCBI Taxonomy" id="1611254"/>
    <lineage>
        <taxon>Eukaryota</taxon>
        <taxon>Metazoa</taxon>
        <taxon>Ecdysozoa</taxon>
        <taxon>Nematoda</taxon>
        <taxon>Chromadorea</taxon>
        <taxon>Rhabditida</taxon>
        <taxon>Rhabditina</taxon>
        <taxon>Rhabditomorpha</taxon>
        <taxon>Rhabditoidea</taxon>
        <taxon>Rhabditidae</taxon>
        <taxon>Peloderinae</taxon>
        <taxon>Caenorhabditis</taxon>
    </lineage>
</organism>
<proteinExistence type="predicted"/>
<comment type="caution">
    <text evidence="1">The sequence shown here is derived from an EMBL/GenBank/DDBJ whole genome shotgun (WGS) entry which is preliminary data.</text>
</comment>
<evidence type="ECO:0000313" key="2">
    <source>
        <dbReference type="Proteomes" id="UP000230233"/>
    </source>
</evidence>
<protein>
    <submittedName>
        <fullName evidence="1">Uncharacterized protein</fullName>
    </submittedName>
</protein>
<dbReference type="Proteomes" id="UP000230233">
    <property type="component" value="Chromosome III"/>
</dbReference>